<dbReference type="GO" id="GO:0008237">
    <property type="term" value="F:metallopeptidase activity"/>
    <property type="evidence" value="ECO:0007669"/>
    <property type="project" value="UniProtKB-KW"/>
</dbReference>
<name>A0ABW7FUV7_9BURK</name>
<evidence type="ECO:0000256" key="1">
    <source>
        <dbReference type="SAM" id="MobiDB-lite"/>
    </source>
</evidence>
<feature type="domain" description="EcxA zinc-binding" evidence="2">
    <location>
        <begin position="374"/>
        <end position="679"/>
    </location>
</feature>
<evidence type="ECO:0000259" key="2">
    <source>
        <dbReference type="Pfam" id="PF16313"/>
    </source>
</evidence>
<dbReference type="InterPro" id="IPR032534">
    <property type="entry name" value="EcxA_zinc-bd"/>
</dbReference>
<dbReference type="CDD" id="cd04276">
    <property type="entry name" value="ZnMc_MMP_like_2"/>
    <property type="match status" value="1"/>
</dbReference>
<keyword evidence="4" id="KW-0645">Protease</keyword>
<evidence type="ECO:0000259" key="3">
    <source>
        <dbReference type="Pfam" id="PF17148"/>
    </source>
</evidence>
<dbReference type="Proteomes" id="UP001606099">
    <property type="component" value="Unassembled WGS sequence"/>
</dbReference>
<organism evidence="4 5">
    <name type="scientific">Roseateles rivi</name>
    <dbReference type="NCBI Taxonomy" id="3299028"/>
    <lineage>
        <taxon>Bacteria</taxon>
        <taxon>Pseudomonadati</taxon>
        <taxon>Pseudomonadota</taxon>
        <taxon>Betaproteobacteria</taxon>
        <taxon>Burkholderiales</taxon>
        <taxon>Sphaerotilaceae</taxon>
        <taxon>Roseateles</taxon>
    </lineage>
</organism>
<dbReference type="PANTHER" id="PTHR38478">
    <property type="entry name" value="PEPTIDASE M1A AND M12B"/>
    <property type="match status" value="1"/>
</dbReference>
<dbReference type="Pfam" id="PF17148">
    <property type="entry name" value="DUF5117"/>
    <property type="match status" value="1"/>
</dbReference>
<dbReference type="Gene3D" id="3.40.390.10">
    <property type="entry name" value="Collagenase (Catalytic Domain)"/>
    <property type="match status" value="1"/>
</dbReference>
<dbReference type="PANTHER" id="PTHR38478:SF1">
    <property type="entry name" value="ZINC DEPENDENT METALLOPROTEASE DOMAIN LIPOPROTEIN"/>
    <property type="match status" value="1"/>
</dbReference>
<evidence type="ECO:0000313" key="5">
    <source>
        <dbReference type="Proteomes" id="UP001606099"/>
    </source>
</evidence>
<feature type="region of interest" description="Disordered" evidence="1">
    <location>
        <begin position="762"/>
        <end position="792"/>
    </location>
</feature>
<dbReference type="InterPro" id="IPR033413">
    <property type="entry name" value="DUF5117"/>
</dbReference>
<proteinExistence type="predicted"/>
<keyword evidence="5" id="KW-1185">Reference proteome</keyword>
<reference evidence="4 5" key="1">
    <citation type="submission" date="2024-08" db="EMBL/GenBank/DDBJ databases">
        <authorList>
            <person name="Lu H."/>
        </authorList>
    </citation>
    <scope>NUCLEOTIDE SEQUENCE [LARGE SCALE GENOMIC DNA]</scope>
    <source>
        <strain evidence="4 5">BYS180W</strain>
    </source>
</reference>
<evidence type="ECO:0000313" key="4">
    <source>
        <dbReference type="EMBL" id="MFG6448110.1"/>
    </source>
</evidence>
<keyword evidence="4" id="KW-0482">Metalloprotease</keyword>
<feature type="domain" description="DUF5117" evidence="3">
    <location>
        <begin position="51"/>
        <end position="244"/>
    </location>
</feature>
<keyword evidence="4" id="KW-0378">Hydrolase</keyword>
<dbReference type="Pfam" id="PF16313">
    <property type="entry name" value="DUF4953"/>
    <property type="match status" value="1"/>
</dbReference>
<dbReference type="InterPro" id="IPR024079">
    <property type="entry name" value="MetalloPept_cat_dom_sf"/>
</dbReference>
<accession>A0ABW7FUV7</accession>
<gene>
    <name evidence="4" type="ORF">ACG0Z6_07610</name>
</gene>
<protein>
    <submittedName>
        <fullName evidence="4">Zinc-dependent metalloprotease</fullName>
    </submittedName>
</protein>
<sequence>MAAPMVRSCGLLCLYQGDGKLYMEIPPALLGEPLLMAAHAVGVPASADHVGRQIEGVAVRFVRVGRRVLLQRLNSSYHIAGDHALRANTLAAERDVVLASFDVLAQSPQGAPLFEATRLFTTEVGDFSARGLLRASSLDASRSYVGPVKVFAGSVRVASTQTYVLAPASDVPGLPPPPPGSQPARSATVDMAYNFVRLPSQPMQPRLFDDRVGYFYEKRAGIDSSALGGNETVAYISRWRLEKRDPAAAVSEPIKPIVWYIDPATPSRFVPYVKQGIEAWNQAFEQAGFRNAVQARPYPSAEQDPEFDPEDVRYSVIRWVPSPTPNAYGPHLADPRSGEILNANIVVYHNLIKLLREAYIAQVGGVDARARHLPLPDALMGELVAYVVTHEVGHSLGLQHNMKASSTYPVERLRDPQWLREMGHTPSVMDYSRFNYLVQPEDHIDPALLVPRIGPYDRFAIHWGYAPVEGADSADAELPTLRRWVQVQNDTPWLRFTPPQARFDYGVVNEAVGDADAVTASGLGIRNVRRLVQALPGMIADDTLPQDTLRDLALAGQRHWAQMLQHVVALVGGWDYRFLSPAQAGSTYRAASAAQQRRALAFLGEQLFERAPDWWLQAPLTQRLAPGAVLQWLEATQGMTLERLLEPERLTQLQLQQAQGSDFGVAALLKGLRQSVLAPAAAPTLSPAQQLLRERLQRRYVQLLCRRASAALTKPEAASAQLRAELVALQPELAHWARSSPAAQRAHWALLRELVQQTLVPASAPPSATTQQGAQNAARDLAPDAGADGAQR</sequence>
<dbReference type="SUPFAM" id="SSF55486">
    <property type="entry name" value="Metalloproteases ('zincins'), catalytic domain"/>
    <property type="match status" value="1"/>
</dbReference>
<dbReference type="EMBL" id="JBIGHZ010000003">
    <property type="protein sequence ID" value="MFG6448110.1"/>
    <property type="molecule type" value="Genomic_DNA"/>
</dbReference>
<comment type="caution">
    <text evidence="4">The sequence shown here is derived from an EMBL/GenBank/DDBJ whole genome shotgun (WGS) entry which is preliminary data.</text>
</comment>
<feature type="compositionally biased region" description="Polar residues" evidence="1">
    <location>
        <begin position="762"/>
        <end position="775"/>
    </location>
</feature>
<dbReference type="InterPro" id="IPR034032">
    <property type="entry name" value="Zn_MMP-like_bac"/>
</dbReference>